<dbReference type="GO" id="GO:0003723">
    <property type="term" value="F:RNA binding"/>
    <property type="evidence" value="ECO:0007669"/>
    <property type="project" value="UniProtKB-UniRule"/>
</dbReference>
<feature type="compositionally biased region" description="Polar residues" evidence="3">
    <location>
        <begin position="497"/>
        <end position="515"/>
    </location>
</feature>
<protein>
    <submittedName>
        <fullName evidence="5">Cold-inducible RNA-binding protein</fullName>
    </submittedName>
</protein>
<feature type="compositionally biased region" description="Polar residues" evidence="3">
    <location>
        <begin position="524"/>
        <end position="537"/>
    </location>
</feature>
<dbReference type="InterPro" id="IPR015943">
    <property type="entry name" value="WD40/YVTN_repeat-like_dom_sf"/>
</dbReference>
<evidence type="ECO:0000256" key="2">
    <source>
        <dbReference type="PROSITE-ProRule" id="PRU00221"/>
    </source>
</evidence>
<dbReference type="Pfam" id="PF00400">
    <property type="entry name" value="WD40"/>
    <property type="match status" value="1"/>
</dbReference>
<dbReference type="InterPro" id="IPR000504">
    <property type="entry name" value="RRM_dom"/>
</dbReference>
<feature type="region of interest" description="Disordered" evidence="3">
    <location>
        <begin position="478"/>
        <end position="542"/>
    </location>
</feature>
<evidence type="ECO:0000256" key="3">
    <source>
        <dbReference type="SAM" id="MobiDB-lite"/>
    </source>
</evidence>
<feature type="repeat" description="WD" evidence="2">
    <location>
        <begin position="55"/>
        <end position="87"/>
    </location>
</feature>
<name>A0A061RGB1_9CHLO</name>
<dbReference type="SUPFAM" id="SSF54928">
    <property type="entry name" value="RNA-binding domain, RBD"/>
    <property type="match status" value="1"/>
</dbReference>
<dbReference type="SMART" id="SM00360">
    <property type="entry name" value="RRM"/>
    <property type="match status" value="1"/>
</dbReference>
<dbReference type="InterPro" id="IPR001680">
    <property type="entry name" value="WD40_rpt"/>
</dbReference>
<dbReference type="Pfam" id="PF00076">
    <property type="entry name" value="RRM_1"/>
    <property type="match status" value="1"/>
</dbReference>
<feature type="domain" description="RRM" evidence="4">
    <location>
        <begin position="710"/>
        <end position="792"/>
    </location>
</feature>
<dbReference type="Gene3D" id="3.30.70.330">
    <property type="match status" value="1"/>
</dbReference>
<evidence type="ECO:0000313" key="5">
    <source>
        <dbReference type="EMBL" id="JAC69819.1"/>
    </source>
</evidence>
<dbReference type="InterPro" id="IPR012677">
    <property type="entry name" value="Nucleotide-bd_a/b_plait_sf"/>
</dbReference>
<dbReference type="PROSITE" id="PS50102">
    <property type="entry name" value="RRM"/>
    <property type="match status" value="1"/>
</dbReference>
<reference evidence="5" key="1">
    <citation type="submission" date="2014-05" db="EMBL/GenBank/DDBJ databases">
        <title>The transcriptome of the halophilic microalga Tetraselmis sp. GSL018 isolated from the Great Salt Lake, Utah.</title>
        <authorList>
            <person name="Jinkerson R.E."/>
            <person name="D'Adamo S."/>
            <person name="Posewitz M.C."/>
        </authorList>
    </citation>
    <scope>NUCLEOTIDE SEQUENCE</scope>
    <source>
        <strain evidence="5">GSL018</strain>
    </source>
</reference>
<dbReference type="InterPro" id="IPR035979">
    <property type="entry name" value="RBD_domain_sf"/>
</dbReference>
<dbReference type="EMBL" id="GBEZ01016429">
    <property type="protein sequence ID" value="JAC69819.1"/>
    <property type="molecule type" value="Transcribed_RNA"/>
</dbReference>
<evidence type="ECO:0000259" key="4">
    <source>
        <dbReference type="PROSITE" id="PS50102"/>
    </source>
</evidence>
<organism evidence="5">
    <name type="scientific">Tetraselmis sp. GSL018</name>
    <dbReference type="NCBI Taxonomy" id="582737"/>
    <lineage>
        <taxon>Eukaryota</taxon>
        <taxon>Viridiplantae</taxon>
        <taxon>Chlorophyta</taxon>
        <taxon>core chlorophytes</taxon>
        <taxon>Chlorodendrophyceae</taxon>
        <taxon>Chlorodendrales</taxon>
        <taxon>Chlorodendraceae</taxon>
        <taxon>Tetraselmis</taxon>
    </lineage>
</organism>
<proteinExistence type="predicted"/>
<dbReference type="SUPFAM" id="SSF50978">
    <property type="entry name" value="WD40 repeat-like"/>
    <property type="match status" value="1"/>
</dbReference>
<dbReference type="PANTHER" id="PTHR48034">
    <property type="entry name" value="TRANSFORMER-2 SEX-DETERMINING PROTEIN-RELATED"/>
    <property type="match status" value="1"/>
</dbReference>
<dbReference type="PROSITE" id="PS50294">
    <property type="entry name" value="WD_REPEATS_REGION"/>
    <property type="match status" value="1"/>
</dbReference>
<dbReference type="SMART" id="SM00320">
    <property type="entry name" value="WD40"/>
    <property type="match status" value="6"/>
</dbReference>
<evidence type="ECO:0000256" key="1">
    <source>
        <dbReference type="PROSITE-ProRule" id="PRU00176"/>
    </source>
</evidence>
<dbReference type="PROSITE" id="PS50082">
    <property type="entry name" value="WD_REPEATS_2"/>
    <property type="match status" value="1"/>
</dbReference>
<dbReference type="AlphaFoldDB" id="A0A061RGB1"/>
<keyword evidence="1" id="KW-0694">RNA-binding</keyword>
<feature type="region of interest" description="Disordered" evidence="3">
    <location>
        <begin position="417"/>
        <end position="447"/>
    </location>
</feature>
<sequence length="805" mass="88019">MDATADSDQQMQEFWYYKCTENINCVALSSNGLIAVGAGHVVHLFKACELVWKLRTGSNGEVFSLNFSPQGDLLVAGTLTGTVELWNAFEGFLLQHICLDTARNHEQEDRTVRHVLFSSSGEHFATFIGSDIFIIELNGVIASHVLLETKGCFPTWLPQNVLACAEDSIVRVWTMDNTSKCREGPSLLEEKNALQDKDGNAVTALAGSDQCILAVGYRDGTVKIYWKFSDINDMHFAVLSEASDKIEELWWDQSGTYLAGVCGKRLNLWHVEGIDNIIHMEAVSCDEIEHVAFHHNLPIMVSTNQDMQLALYNIQEKGICPIFGPQKLRPKSKDELPSPEITHLEWHASGMILVTNNHGYISLIKVPEGTTSKMLCQNLGPPIAARMLNTNGFPNEEKQETSCGGNGKLDLQVSAYSYPSNAPQTPSVSPDRQNQTISTESENTPTGQSFIHEVSEHESNEPEACDSTKLQIHNSREELDLSGQPYSVPGCSESSRETTQSPAQSGTGPCTNYGGSYNPPPWQWTGQHQISASQPRSASGVPGVAPVHIPGLMVPSWHSQPNYMAPSPHFGGVVPPVVPNRSMNMVAPGSTGFLAQVIPGGGMVGMVPPGMTPWQLYQQQFAAQQWHLQQHAAYMQYYGSGSTTGGNSLFPSSQMAPPALVPAQHGMSTPGVPGIPGLEGHDGHTEGYASSHGGMDVMNQHSERLLHNVMTLYVGNLATRVDEQALMATFCVFGPITNIQVIRDKTTGLSRGFAFITFEHPSYAADAMYRMNGMVMSGIYESRTLRVAPSNRAQRAQQWPWNPGF</sequence>
<dbReference type="Gene3D" id="2.130.10.10">
    <property type="entry name" value="YVTN repeat-like/Quinoprotein amine dehydrogenase"/>
    <property type="match status" value="2"/>
</dbReference>
<dbReference type="InterPro" id="IPR050441">
    <property type="entry name" value="RBM"/>
</dbReference>
<gene>
    <name evidence="5" type="primary">CIRBP</name>
    <name evidence="5" type="ORF">TSPGSL018_5482</name>
</gene>
<keyword evidence="2" id="KW-0853">WD repeat</keyword>
<accession>A0A061RGB1</accession>
<dbReference type="InterPro" id="IPR036322">
    <property type="entry name" value="WD40_repeat_dom_sf"/>
</dbReference>